<evidence type="ECO:0000313" key="3">
    <source>
        <dbReference type="Proteomes" id="UP000813444"/>
    </source>
</evidence>
<dbReference type="GO" id="GO:0008194">
    <property type="term" value="F:UDP-glycosyltransferase activity"/>
    <property type="evidence" value="ECO:0007669"/>
    <property type="project" value="InterPro"/>
</dbReference>
<keyword evidence="3" id="KW-1185">Reference proteome</keyword>
<sequence>MTVLTNASGQKPHLVFCAAPHEGHTLPLLTVASTLAKRGWTLDFVLGEQFRDRVEAIGSTLSPIPDAMTPERMAVRNMVPMGLPRVIYDLQNIFIERTEERWLVLRDVLAKVRESDPSREVIIVTEPFFMGANPMLYGAPLPKGWAKRPRVVSLGIAALLAFSIDVGPVGMGLLPDSSKAGRKRNQLLQLMVTMGPMAQLIELQHKILEKLGATDFSGAVTDATSSWYYAPDALLQLCPRSLEFERSDMPPNVEFVGWPVATTVEEQTVRAMPSWWDDVMTSGRKIVMVSQGTVQLDYTDLVVPTMRALANRDDVYTVVVLGAKGATLPDDVEMPDNVRVVDYFPYDMILAHADVFVMNAGYGGMMHGVLNGVPMVFAGATEDKPDVAARGEWAGIAVNLDTGKPSEKQVGEAVQEILTNDRYKKRVAEIRQENEELRTLDRIEKHIIAQSMA</sequence>
<protein>
    <recommendedName>
        <fullName evidence="4">Glycosyltransferase family 28 N-terminal domain-containing protein</fullName>
    </recommendedName>
</protein>
<dbReference type="CDD" id="cd03784">
    <property type="entry name" value="GT1_Gtf-like"/>
    <property type="match status" value="1"/>
</dbReference>
<comment type="caution">
    <text evidence="2">The sequence shown here is derived from an EMBL/GenBank/DDBJ whole genome shotgun (WGS) entry which is preliminary data.</text>
</comment>
<evidence type="ECO:0008006" key="4">
    <source>
        <dbReference type="Google" id="ProtNLM"/>
    </source>
</evidence>
<dbReference type="AlphaFoldDB" id="A0A8K0WPD0"/>
<dbReference type="Proteomes" id="UP000813444">
    <property type="component" value="Unassembled WGS sequence"/>
</dbReference>
<dbReference type="Gene3D" id="3.40.50.2000">
    <property type="entry name" value="Glycogen Phosphorylase B"/>
    <property type="match status" value="2"/>
</dbReference>
<evidence type="ECO:0000313" key="2">
    <source>
        <dbReference type="EMBL" id="KAH7311710.1"/>
    </source>
</evidence>
<dbReference type="EMBL" id="JAGPNK010000011">
    <property type="protein sequence ID" value="KAH7311710.1"/>
    <property type="molecule type" value="Genomic_DNA"/>
</dbReference>
<dbReference type="PANTHER" id="PTHR21015">
    <property type="entry name" value="UDP-N-ACETYLGLUCOSAMINE--N-ACETYLMURAMYL-(PENTAPEPTIDE) PYROPHOSPHORYL-UNDECAPRENOL N-ACETYLGLUCOSAMINE TRANSFERASE 1"/>
    <property type="match status" value="1"/>
</dbReference>
<gene>
    <name evidence="2" type="ORF">B0I35DRAFT_357012</name>
</gene>
<dbReference type="PANTHER" id="PTHR21015:SF22">
    <property type="entry name" value="GLYCOSYLTRANSFERASE"/>
    <property type="match status" value="1"/>
</dbReference>
<dbReference type="Pfam" id="PF00201">
    <property type="entry name" value="UDPGT"/>
    <property type="match status" value="1"/>
</dbReference>
<organism evidence="2 3">
    <name type="scientific">Stachybotrys elegans</name>
    <dbReference type="NCBI Taxonomy" id="80388"/>
    <lineage>
        <taxon>Eukaryota</taxon>
        <taxon>Fungi</taxon>
        <taxon>Dikarya</taxon>
        <taxon>Ascomycota</taxon>
        <taxon>Pezizomycotina</taxon>
        <taxon>Sordariomycetes</taxon>
        <taxon>Hypocreomycetidae</taxon>
        <taxon>Hypocreales</taxon>
        <taxon>Stachybotryaceae</taxon>
        <taxon>Stachybotrys</taxon>
    </lineage>
</organism>
<reference evidence="2" key="1">
    <citation type="journal article" date="2021" name="Nat. Commun.">
        <title>Genetic determinants of endophytism in the Arabidopsis root mycobiome.</title>
        <authorList>
            <person name="Mesny F."/>
            <person name="Miyauchi S."/>
            <person name="Thiergart T."/>
            <person name="Pickel B."/>
            <person name="Atanasova L."/>
            <person name="Karlsson M."/>
            <person name="Huettel B."/>
            <person name="Barry K.W."/>
            <person name="Haridas S."/>
            <person name="Chen C."/>
            <person name="Bauer D."/>
            <person name="Andreopoulos W."/>
            <person name="Pangilinan J."/>
            <person name="LaButti K."/>
            <person name="Riley R."/>
            <person name="Lipzen A."/>
            <person name="Clum A."/>
            <person name="Drula E."/>
            <person name="Henrissat B."/>
            <person name="Kohler A."/>
            <person name="Grigoriev I.V."/>
            <person name="Martin F.M."/>
            <person name="Hacquard S."/>
        </authorList>
    </citation>
    <scope>NUCLEOTIDE SEQUENCE</scope>
    <source>
        <strain evidence="2">MPI-CAGE-CH-0235</strain>
    </source>
</reference>
<dbReference type="InterPro" id="IPR002213">
    <property type="entry name" value="UDP_glucos_trans"/>
</dbReference>
<accession>A0A8K0WPD0</accession>
<name>A0A8K0WPD0_9HYPO</name>
<evidence type="ECO:0000256" key="1">
    <source>
        <dbReference type="ARBA" id="ARBA00022679"/>
    </source>
</evidence>
<dbReference type="SUPFAM" id="SSF53756">
    <property type="entry name" value="UDP-Glycosyltransferase/glycogen phosphorylase"/>
    <property type="match status" value="1"/>
</dbReference>
<keyword evidence="1" id="KW-0808">Transferase</keyword>
<proteinExistence type="predicted"/>
<dbReference type="OrthoDB" id="5835829at2759"/>